<keyword evidence="1" id="KW-1133">Transmembrane helix</keyword>
<dbReference type="GeneID" id="65133666"/>
<accession>A0A898KAW8</accession>
<protein>
    <submittedName>
        <fullName evidence="2">Uncharacterized protein</fullName>
    </submittedName>
</protein>
<name>A0A898KAW8_9CAUD</name>
<feature type="transmembrane region" description="Helical" evidence="1">
    <location>
        <begin position="12"/>
        <end position="35"/>
    </location>
</feature>
<reference evidence="2" key="1">
    <citation type="submission" date="2021-01" db="EMBL/GenBank/DDBJ databases">
        <authorList>
            <person name="Shang Y."/>
        </authorList>
    </citation>
    <scope>NUCLEOTIDE SEQUENCE</scope>
</reference>
<keyword evidence="1" id="KW-0812">Transmembrane</keyword>
<dbReference type="RefSeq" id="YP_010115062.1">
    <property type="nucleotide sequence ID" value="NC_055921.1"/>
</dbReference>
<evidence type="ECO:0000313" key="2">
    <source>
        <dbReference type="EMBL" id="QSJ04028.1"/>
    </source>
</evidence>
<dbReference type="EMBL" id="MW544066">
    <property type="protein sequence ID" value="QSJ04028.1"/>
    <property type="molecule type" value="Genomic_DNA"/>
</dbReference>
<organism evidence="2 3">
    <name type="scientific">Salmonella phage vB_SalP_TR2</name>
    <dbReference type="NCBI Taxonomy" id="2812854"/>
    <lineage>
        <taxon>Viruses</taxon>
        <taxon>Duplodnaviria</taxon>
        <taxon>Heunggongvirae</taxon>
        <taxon>Uroviricota</taxon>
        <taxon>Caudoviricetes</taxon>
        <taxon>Schitoviridae</taxon>
        <taxon>Triduovirus</taxon>
        <taxon>Triduovirus Tr2</taxon>
    </lineage>
</organism>
<evidence type="ECO:0000313" key="3">
    <source>
        <dbReference type="Proteomes" id="UP000662760"/>
    </source>
</evidence>
<sequence>MQEFLTSDALKWWLAEIVPSLFGAIVGGLVVYLVVTRGGDDDA</sequence>
<proteinExistence type="predicted"/>
<evidence type="ECO:0000256" key="1">
    <source>
        <dbReference type="SAM" id="Phobius"/>
    </source>
</evidence>
<keyword evidence="3" id="KW-1185">Reference proteome</keyword>
<keyword evidence="1" id="KW-0472">Membrane</keyword>
<dbReference type="Proteomes" id="UP000662760">
    <property type="component" value="Segment"/>
</dbReference>
<dbReference type="KEGG" id="vg:65133666"/>